<name>A0ABQ5N619_9CLOT</name>
<gene>
    <name evidence="2" type="ORF">bsdE14_19860</name>
</gene>
<keyword evidence="1" id="KW-1133">Transmembrane helix</keyword>
<keyword evidence="1" id="KW-0472">Membrane</keyword>
<accession>A0ABQ5N619</accession>
<dbReference type="Pfam" id="PF14014">
    <property type="entry name" value="DUF4230"/>
    <property type="match status" value="1"/>
</dbReference>
<organism evidence="2 3">
    <name type="scientific">Clostridium omnivorum</name>
    <dbReference type="NCBI Taxonomy" id="1604902"/>
    <lineage>
        <taxon>Bacteria</taxon>
        <taxon>Bacillati</taxon>
        <taxon>Bacillota</taxon>
        <taxon>Clostridia</taxon>
        <taxon>Eubacteriales</taxon>
        <taxon>Clostridiaceae</taxon>
        <taxon>Clostridium</taxon>
    </lineage>
</organism>
<evidence type="ECO:0000256" key="1">
    <source>
        <dbReference type="SAM" id="Phobius"/>
    </source>
</evidence>
<dbReference type="RefSeq" id="WP_264849843.1">
    <property type="nucleotide sequence ID" value="NZ_BRXR01000001.1"/>
</dbReference>
<dbReference type="InterPro" id="IPR025324">
    <property type="entry name" value="DUF4230"/>
</dbReference>
<proteinExistence type="predicted"/>
<dbReference type="Proteomes" id="UP001208567">
    <property type="component" value="Unassembled WGS sequence"/>
</dbReference>
<evidence type="ECO:0000313" key="2">
    <source>
        <dbReference type="EMBL" id="GLC30576.1"/>
    </source>
</evidence>
<reference evidence="2 3" key="1">
    <citation type="journal article" date="2024" name="Int. J. Syst. Evol. Microbiol.">
        <title>Clostridium omnivorum sp. nov., isolated from anoxic soil under the treatment of reductive soil disinfestation.</title>
        <authorList>
            <person name="Ueki A."/>
            <person name="Tonouchi A."/>
            <person name="Kaku N."/>
            <person name="Honma S."/>
            <person name="Ueki K."/>
        </authorList>
    </citation>
    <scope>NUCLEOTIDE SEQUENCE [LARGE SCALE GENOMIC DNA]</scope>
    <source>
        <strain evidence="2 3">E14</strain>
    </source>
</reference>
<sequence>MGVAVTTADESMRIIKKRTIILIVVCISLGFYLSYNFFIKPNKAKETWVVPNVQNTNKKFITREALINQIQKKQELITLEMEMTEQISVDDSWGNLPIFKKIQNIDFSGTGIYTIDLSSLNNNNIDIDTKTKKITAKVPSPVVKDVSINEDKTKYEDTQKGLFRFGELKLSPAEYQVIRSNVKEKMITKMGEQDLYKQALTTSSDTIKKLIEGIIQSETQEKYDINVEFNSSSK</sequence>
<dbReference type="EMBL" id="BRXR01000001">
    <property type="protein sequence ID" value="GLC30576.1"/>
    <property type="molecule type" value="Genomic_DNA"/>
</dbReference>
<protein>
    <recommendedName>
        <fullName evidence="4">DUF4230 domain-containing protein</fullName>
    </recommendedName>
</protein>
<evidence type="ECO:0008006" key="4">
    <source>
        <dbReference type="Google" id="ProtNLM"/>
    </source>
</evidence>
<comment type="caution">
    <text evidence="2">The sequence shown here is derived from an EMBL/GenBank/DDBJ whole genome shotgun (WGS) entry which is preliminary data.</text>
</comment>
<feature type="transmembrane region" description="Helical" evidence="1">
    <location>
        <begin position="20"/>
        <end position="38"/>
    </location>
</feature>
<keyword evidence="3" id="KW-1185">Reference proteome</keyword>
<evidence type="ECO:0000313" key="3">
    <source>
        <dbReference type="Proteomes" id="UP001208567"/>
    </source>
</evidence>
<keyword evidence="1" id="KW-0812">Transmembrane</keyword>